<name>M7TAN0_EUTLA</name>
<reference evidence="2" key="1">
    <citation type="journal article" date="2013" name="Genome Announc.">
        <title>Draft genome sequence of the grapevine dieback fungus Eutypa lata UCR-EL1.</title>
        <authorList>
            <person name="Blanco-Ulate B."/>
            <person name="Rolshausen P.E."/>
            <person name="Cantu D."/>
        </authorList>
    </citation>
    <scope>NUCLEOTIDE SEQUENCE [LARGE SCALE GENOMIC DNA]</scope>
    <source>
        <strain evidence="2">UCR-EL1</strain>
    </source>
</reference>
<evidence type="ECO:0000313" key="2">
    <source>
        <dbReference type="Proteomes" id="UP000012174"/>
    </source>
</evidence>
<gene>
    <name evidence="1" type="ORF">UCREL1_6076</name>
</gene>
<sequence length="609" mass="68693">MDKPLQAILEDGEPDVPFMLSWANEPWTVRWDGVDRPEGDGTLLAQKYGTLPDWKEHFDWMAPYFRHRNYVRNSASGKAQVMVYSPSHMGDDGKRMFEAWKRWAAADPAIGGLDVIETHIEGDPHNRGQTVAMSEFGGRSGGLDDTTAWRFTPRLSPVFHRGTRVTWDNSPRHATDGQGTSEVWAHPDLWKINIIEQLRRIKLDPNPRGEENFFFINSLNEWGEGNVLEASVQWGDRFAKAFREATEYADSHLPWTEDLVRRGEALDGGGGGDGGADSEVVDVCVIIREFHAAWPWAGAFDLSYTLRSLQAQKNERWQAVAVPVHGDGDSIRRTKVHVLDSWDPRIVMADVPKEIYSEMGGDDNDGGDEDKYEDNDGMKLTDWAIEKMASISPSCARARYMLVTNSTNSYEPETFDVAADGSGGILGLNFVSEATMESAGVGNVTWDQRCDRLEDGTAQYCQSMTPELPEQELDLGAVLVDFQRWQKEGHRFAPRATQGQEQDELGRGAAVLQHLTRRNTEPWGWVSPNETLCHLVHVDTYPACVKVGWIWVDIPKKGDFKSGCHRGKSLADKYGSDEIPTRWDYTRFKKNPFCVRMSQLRYEEVISEA</sequence>
<dbReference type="eggNOG" id="ENOG502S2CY">
    <property type="taxonomic scope" value="Eukaryota"/>
</dbReference>
<proteinExistence type="predicted"/>
<organism evidence="1 2">
    <name type="scientific">Eutypa lata (strain UCR-EL1)</name>
    <name type="common">Grapevine dieback disease fungus</name>
    <name type="synonym">Eutypa armeniacae</name>
    <dbReference type="NCBI Taxonomy" id="1287681"/>
    <lineage>
        <taxon>Eukaryota</taxon>
        <taxon>Fungi</taxon>
        <taxon>Dikarya</taxon>
        <taxon>Ascomycota</taxon>
        <taxon>Pezizomycotina</taxon>
        <taxon>Sordariomycetes</taxon>
        <taxon>Xylariomycetidae</taxon>
        <taxon>Xylariales</taxon>
        <taxon>Diatrypaceae</taxon>
        <taxon>Eutypa</taxon>
    </lineage>
</organism>
<protein>
    <submittedName>
        <fullName evidence="1">Uncharacterized protein</fullName>
    </submittedName>
</protein>
<dbReference type="EMBL" id="KB706557">
    <property type="protein sequence ID" value="EMR66926.1"/>
    <property type="molecule type" value="Genomic_DNA"/>
</dbReference>
<dbReference type="OrthoDB" id="3474152at2759"/>
<dbReference type="STRING" id="1287681.M7TAN0"/>
<dbReference type="Gene3D" id="3.20.20.80">
    <property type="entry name" value="Glycosidases"/>
    <property type="match status" value="1"/>
</dbReference>
<dbReference type="Proteomes" id="UP000012174">
    <property type="component" value="Unassembled WGS sequence"/>
</dbReference>
<dbReference type="AlphaFoldDB" id="M7TAN0"/>
<keyword evidence="2" id="KW-1185">Reference proteome</keyword>
<dbReference type="PANTHER" id="PTHR41244">
    <property type="entry name" value="RHAMNAN SYNTHESIS F"/>
    <property type="match status" value="1"/>
</dbReference>
<dbReference type="KEGG" id="ela:UCREL1_6076"/>
<dbReference type="HOGENOM" id="CLU_448353_0_0_1"/>
<evidence type="ECO:0000313" key="1">
    <source>
        <dbReference type="EMBL" id="EMR66926.1"/>
    </source>
</evidence>
<dbReference type="PANTHER" id="PTHR41244:SF1">
    <property type="entry name" value="GLYCOSYLTRANSFERASE"/>
    <property type="match status" value="1"/>
</dbReference>
<dbReference type="InterPro" id="IPR032719">
    <property type="entry name" value="WbsX"/>
</dbReference>
<dbReference type="OMA" id="NEPWTVR"/>
<dbReference type="Pfam" id="PF14307">
    <property type="entry name" value="Glyco_tran_WbsX"/>
    <property type="match status" value="2"/>
</dbReference>
<accession>M7TAN0</accession>